<dbReference type="GeneTree" id="ENSGT01030000235571"/>
<dbReference type="SMART" id="SM00199">
    <property type="entry name" value="SCY"/>
    <property type="match status" value="1"/>
</dbReference>
<feature type="domain" description="Chemokine interleukin-8-like" evidence="2">
    <location>
        <begin position="36"/>
        <end position="96"/>
    </location>
</feature>
<dbReference type="Gene3D" id="2.40.50.40">
    <property type="match status" value="1"/>
</dbReference>
<evidence type="ECO:0000313" key="4">
    <source>
        <dbReference type="Proteomes" id="UP000694620"/>
    </source>
</evidence>
<reference evidence="3" key="3">
    <citation type="submission" date="2025-09" db="UniProtKB">
        <authorList>
            <consortium name="Ensembl"/>
        </authorList>
    </citation>
    <scope>IDENTIFICATION</scope>
</reference>
<dbReference type="SUPFAM" id="SSF54117">
    <property type="entry name" value="Interleukin 8-like chemokines"/>
    <property type="match status" value="1"/>
</dbReference>
<organism evidence="3 4">
    <name type="scientific">Erpetoichthys calabaricus</name>
    <name type="common">Rope fish</name>
    <name type="synonym">Calamoichthys calabaricus</name>
    <dbReference type="NCBI Taxonomy" id="27687"/>
    <lineage>
        <taxon>Eukaryota</taxon>
        <taxon>Metazoa</taxon>
        <taxon>Chordata</taxon>
        <taxon>Craniata</taxon>
        <taxon>Vertebrata</taxon>
        <taxon>Euteleostomi</taxon>
        <taxon>Actinopterygii</taxon>
        <taxon>Polypteriformes</taxon>
        <taxon>Polypteridae</taxon>
        <taxon>Erpetoichthys</taxon>
    </lineage>
</organism>
<dbReference type="AlphaFoldDB" id="A0A8C4S7A8"/>
<dbReference type="PANTHER" id="PTHR12015">
    <property type="entry name" value="SMALL INDUCIBLE CYTOKINE A"/>
    <property type="match status" value="1"/>
</dbReference>
<dbReference type="PANTHER" id="PTHR12015:SF108">
    <property type="entry name" value="C-C MOTIF CHEMOKINE 20"/>
    <property type="match status" value="1"/>
</dbReference>
<dbReference type="GO" id="GO:0006955">
    <property type="term" value="P:immune response"/>
    <property type="evidence" value="ECO:0007669"/>
    <property type="project" value="InterPro"/>
</dbReference>
<name>A0A8C4S7A8_ERPCA</name>
<proteinExistence type="predicted"/>
<dbReference type="Proteomes" id="UP000694620">
    <property type="component" value="Chromosome 7"/>
</dbReference>
<evidence type="ECO:0000313" key="3">
    <source>
        <dbReference type="Ensembl" id="ENSECRP00000012667.1"/>
    </source>
</evidence>
<dbReference type="GO" id="GO:0008009">
    <property type="term" value="F:chemokine activity"/>
    <property type="evidence" value="ECO:0007669"/>
    <property type="project" value="InterPro"/>
</dbReference>
<dbReference type="Pfam" id="PF00048">
    <property type="entry name" value="IL8"/>
    <property type="match status" value="1"/>
</dbReference>
<protein>
    <recommendedName>
        <fullName evidence="2">Chemokine interleukin-8-like domain-containing protein</fullName>
    </recommendedName>
</protein>
<keyword evidence="4" id="KW-1185">Reference proteome</keyword>
<sequence>SAIVMSFSLEVLAVFGGDFTSTWKCFVFLSGNDDGAMDCCLETKDKPVPRNVVLSYRVQKPENGCSIKAIVFQAENGMSLCAPDSSKWVKNLMDYLDKNKRYRKGKPKGKHQRSKPKRQTRWVYYILYQFTVSNHF</sequence>
<dbReference type="InterPro" id="IPR001811">
    <property type="entry name" value="Chemokine_IL8-like_dom"/>
</dbReference>
<dbReference type="InterPro" id="IPR036048">
    <property type="entry name" value="Interleukin_8-like_sf"/>
</dbReference>
<keyword evidence="1" id="KW-0202">Cytokine</keyword>
<accession>A0A8C4S7A8</accession>
<evidence type="ECO:0000259" key="2">
    <source>
        <dbReference type="SMART" id="SM00199"/>
    </source>
</evidence>
<dbReference type="Ensembl" id="ENSECRT00000012884.1">
    <property type="protein sequence ID" value="ENSECRP00000012667.1"/>
    <property type="gene ID" value="ENSECRG00000008445.1"/>
</dbReference>
<reference evidence="3" key="1">
    <citation type="submission" date="2021-06" db="EMBL/GenBank/DDBJ databases">
        <authorList>
            <consortium name="Wellcome Sanger Institute Data Sharing"/>
        </authorList>
    </citation>
    <scope>NUCLEOTIDE SEQUENCE [LARGE SCALE GENOMIC DNA]</scope>
</reference>
<reference evidence="3" key="2">
    <citation type="submission" date="2025-08" db="UniProtKB">
        <authorList>
            <consortium name="Ensembl"/>
        </authorList>
    </citation>
    <scope>IDENTIFICATION</scope>
</reference>
<dbReference type="GO" id="GO:0005615">
    <property type="term" value="C:extracellular space"/>
    <property type="evidence" value="ECO:0007669"/>
    <property type="project" value="UniProtKB-KW"/>
</dbReference>
<evidence type="ECO:0000256" key="1">
    <source>
        <dbReference type="ARBA" id="ARBA00022514"/>
    </source>
</evidence>
<dbReference type="InterPro" id="IPR039809">
    <property type="entry name" value="Chemokine_b/g/d"/>
</dbReference>